<evidence type="ECO:0000313" key="14">
    <source>
        <dbReference type="Proteomes" id="UP000250235"/>
    </source>
</evidence>
<dbReference type="Pfam" id="PF13499">
    <property type="entry name" value="EF-hand_7"/>
    <property type="match status" value="2"/>
</dbReference>
<dbReference type="EMBL" id="KQ991552">
    <property type="protein sequence ID" value="KZV51946.1"/>
    <property type="molecule type" value="Genomic_DNA"/>
</dbReference>
<dbReference type="Pfam" id="PF01699">
    <property type="entry name" value="Na_Ca_ex"/>
    <property type="match status" value="1"/>
</dbReference>
<evidence type="ECO:0000256" key="3">
    <source>
        <dbReference type="ARBA" id="ARBA00022449"/>
    </source>
</evidence>
<dbReference type="InterPro" id="IPR004837">
    <property type="entry name" value="NaCa_Exmemb"/>
</dbReference>
<dbReference type="PANTHER" id="PTHR31503:SF79">
    <property type="entry name" value="CALCIUM-BINDING EF-HAND PROTEIN"/>
    <property type="match status" value="1"/>
</dbReference>
<evidence type="ECO:0000256" key="9">
    <source>
        <dbReference type="PROSITE-ProRule" id="PRU00175"/>
    </source>
</evidence>
<keyword evidence="4 10" id="KW-0812">Transmembrane</keyword>
<evidence type="ECO:0000259" key="11">
    <source>
        <dbReference type="PROSITE" id="PS50089"/>
    </source>
</evidence>
<evidence type="ECO:0000256" key="10">
    <source>
        <dbReference type="SAM" id="Phobius"/>
    </source>
</evidence>
<keyword evidence="7" id="KW-0406">Ion transport</keyword>
<dbReference type="GO" id="GO:0016020">
    <property type="term" value="C:membrane"/>
    <property type="evidence" value="ECO:0007669"/>
    <property type="project" value="InterPro"/>
</dbReference>
<evidence type="ECO:0000256" key="4">
    <source>
        <dbReference type="ARBA" id="ARBA00022692"/>
    </source>
</evidence>
<dbReference type="AlphaFoldDB" id="A0A2Z7D487"/>
<comment type="subcellular location">
    <subcellularLocation>
        <location evidence="1">Endomembrane system</location>
        <topology evidence="1">Multi-pass membrane protein</topology>
    </subcellularLocation>
</comment>
<dbReference type="GO" id="GO:0006874">
    <property type="term" value="P:intracellular calcium ion homeostasis"/>
    <property type="evidence" value="ECO:0007669"/>
    <property type="project" value="TreeGrafter"/>
</dbReference>
<evidence type="ECO:0000313" key="13">
    <source>
        <dbReference type="EMBL" id="KZV51946.1"/>
    </source>
</evidence>
<dbReference type="GO" id="GO:0015369">
    <property type="term" value="F:calcium:proton antiporter activity"/>
    <property type="evidence" value="ECO:0007669"/>
    <property type="project" value="TreeGrafter"/>
</dbReference>
<feature type="transmembrane region" description="Helical" evidence="10">
    <location>
        <begin position="682"/>
        <end position="708"/>
    </location>
</feature>
<dbReference type="Gene3D" id="1.10.238.10">
    <property type="entry name" value="EF-hand"/>
    <property type="match status" value="2"/>
</dbReference>
<dbReference type="SMART" id="SM00054">
    <property type="entry name" value="EFh"/>
    <property type="match status" value="4"/>
</dbReference>
<feature type="domain" description="EF-hand" evidence="12">
    <location>
        <begin position="920"/>
        <end position="955"/>
    </location>
</feature>
<dbReference type="Pfam" id="PF13639">
    <property type="entry name" value="zf-RING_2"/>
    <property type="match status" value="1"/>
</dbReference>
<dbReference type="PANTHER" id="PTHR31503">
    <property type="entry name" value="VACUOLAR CALCIUM ION TRANSPORTER"/>
    <property type="match status" value="1"/>
</dbReference>
<name>A0A2Z7D487_9LAMI</name>
<dbReference type="InterPro" id="IPR018247">
    <property type="entry name" value="EF_Hand_1_Ca_BS"/>
</dbReference>
<dbReference type="SMART" id="SM00184">
    <property type="entry name" value="RING"/>
    <property type="match status" value="1"/>
</dbReference>
<keyword evidence="9" id="KW-0862">Zinc</keyword>
<dbReference type="InterPro" id="IPR002048">
    <property type="entry name" value="EF_hand_dom"/>
</dbReference>
<dbReference type="GO" id="GO:0012505">
    <property type="term" value="C:endomembrane system"/>
    <property type="evidence" value="ECO:0007669"/>
    <property type="project" value="UniProtKB-SubCell"/>
</dbReference>
<feature type="domain" description="EF-hand" evidence="12">
    <location>
        <begin position="853"/>
        <end position="888"/>
    </location>
</feature>
<feature type="transmembrane region" description="Helical" evidence="10">
    <location>
        <begin position="1071"/>
        <end position="1088"/>
    </location>
</feature>
<feature type="transmembrane region" description="Helical" evidence="10">
    <location>
        <begin position="1141"/>
        <end position="1160"/>
    </location>
</feature>
<reference evidence="13 14" key="1">
    <citation type="journal article" date="2015" name="Proc. Natl. Acad. Sci. U.S.A.">
        <title>The resurrection genome of Boea hygrometrica: A blueprint for survival of dehydration.</title>
        <authorList>
            <person name="Xiao L."/>
            <person name="Yang G."/>
            <person name="Zhang L."/>
            <person name="Yang X."/>
            <person name="Zhao S."/>
            <person name="Ji Z."/>
            <person name="Zhou Q."/>
            <person name="Hu M."/>
            <person name="Wang Y."/>
            <person name="Chen M."/>
            <person name="Xu Y."/>
            <person name="Jin H."/>
            <person name="Xiao X."/>
            <person name="Hu G."/>
            <person name="Bao F."/>
            <person name="Hu Y."/>
            <person name="Wan P."/>
            <person name="Li L."/>
            <person name="Deng X."/>
            <person name="Kuang T."/>
            <person name="Xiang C."/>
            <person name="Zhu J.K."/>
            <person name="Oliver M.J."/>
            <person name="He Y."/>
        </authorList>
    </citation>
    <scope>NUCLEOTIDE SEQUENCE [LARGE SCALE GENOMIC DNA]</scope>
    <source>
        <strain evidence="14">cv. XS01</strain>
    </source>
</reference>
<feature type="transmembrane region" description="Helical" evidence="10">
    <location>
        <begin position="1167"/>
        <end position="1184"/>
    </location>
</feature>
<dbReference type="SUPFAM" id="SSF47473">
    <property type="entry name" value="EF-hand"/>
    <property type="match status" value="1"/>
</dbReference>
<keyword evidence="3" id="KW-0050">Antiport</keyword>
<dbReference type="InterPro" id="IPR004713">
    <property type="entry name" value="CaH_exchang"/>
</dbReference>
<dbReference type="SUPFAM" id="SSF57850">
    <property type="entry name" value="RING/U-box"/>
    <property type="match status" value="1"/>
</dbReference>
<keyword evidence="6 10" id="KW-1133">Transmembrane helix</keyword>
<dbReference type="InterPro" id="IPR011992">
    <property type="entry name" value="EF-hand-dom_pair"/>
</dbReference>
<dbReference type="Proteomes" id="UP000250235">
    <property type="component" value="Unassembled WGS sequence"/>
</dbReference>
<dbReference type="PROSITE" id="PS00018">
    <property type="entry name" value="EF_HAND_1"/>
    <property type="match status" value="4"/>
</dbReference>
<evidence type="ECO:0000256" key="7">
    <source>
        <dbReference type="ARBA" id="ARBA00023065"/>
    </source>
</evidence>
<evidence type="ECO:0000259" key="12">
    <source>
        <dbReference type="PROSITE" id="PS50222"/>
    </source>
</evidence>
<evidence type="ECO:0000256" key="2">
    <source>
        <dbReference type="ARBA" id="ARBA00022448"/>
    </source>
</evidence>
<evidence type="ECO:0000256" key="6">
    <source>
        <dbReference type="ARBA" id="ARBA00022989"/>
    </source>
</evidence>
<proteinExistence type="predicted"/>
<sequence>MGHRNSQFTGHMIDLETYPQGHNHLHPKPCIFYGSVANYPQHYIHPAAPSIGRGRTFNHHHLPEHHGSTFYGIPPCDGIHSQHPVVNLDLPVSASSSSHYNPYMTPPQTGITNFPVQKNNGTHDLFSPLSSQRIAVVPTDRYCRNMPYMDGVRGSFKRINVEGASANYQYHNDVADASSFVSPMTARPVESGVTSTDFTSFAPPEYGGNDPTSMVESGSYQSMRNIPDFQVHNASHMVQGNYVAPSVPLPGNPWFDMRFGANNGDICAFPWAQAPEPPFMHGKAGIYVARVETGNIGSQGYQVTNGNQGSNGFLHPTRPPVPQIHSNPHHPLPPVQSTSGYSINYPPQMSTSSARISTMNASNNGINPFPDVVDGRPSFLAPALPAGFHYLQPHRRGIILGSSARHHNLPHLRVLPEDEVSILETPGYHESGNSIDQHIDMRLDIDHMSYEELLALGEEIGSVGTGLHQDFILNNLKTRAFTSGHCVKLEDAQLMEDPVNFCVICQIDYMNGETIGTLDCKHEYHRECIKKWLLLKNSCPICKSTALHEEGKDKVFPDESSGLISDGVDELGDIGSRSSVIKMKGTSIDKFSSVDEEEKCEQMYGFLPCSYSATGHLFLILVYEYLLFHGESYVASGGERIFKILGPGVFGASAFQIIGSLPEALILLASGLLSSEELAEEYVFTGVGLLAGSTILLLTVIWGTCILLGSQNFRDPSHFNPSDKRSHSRLEKFLLSKWPGYGVVTDMGASVTARIVLISVIPSIIILIPEFFGLSLLGERVLVMITLFVSITFLLSYFFYQTMGKLLTENGSPSISTIRRIFNESDQDGDNLISFSELKEFLKEIKFRKLQSDEDSTVAEIMKDFDTDNDQRITMDEFILKPWISKKREEREMMSRLIPDILEHLQSSLYGSLLAEDGTPDVSALKRLFKEIDLDKDDCISSDELKQLMTNIKFGMIAYDAEIAASKIMEELDTSGDHLIDEEEFVRGLSRWLSTTYNPKLDSAKTEEDYYQKTWEQTDKLMEEKFIDKSPLAWIKALSLLVLGIVVLGLLAEPLIHSVRAFSKAVNLPSFYIAFMFVPLATNARLAISAITEARRKKLHTTSLTLSEIYGTVFMNNILGLAVLLSLIYYRGVSWDFSAEVFMVLVVSAIIGCLSSLSTVFPVWVSLLAYLLYPLSLVLVYVLGDSSWFS</sequence>
<protein>
    <recommendedName>
        <fullName evidence="15">Calcium-binding EF-hand family protein</fullName>
    </recommendedName>
</protein>
<gene>
    <name evidence="13" type="ORF">F511_08556</name>
</gene>
<keyword evidence="14" id="KW-1185">Reference proteome</keyword>
<dbReference type="PROSITE" id="PS50089">
    <property type="entry name" value="ZF_RING_2"/>
    <property type="match status" value="1"/>
</dbReference>
<dbReference type="InterPro" id="IPR013083">
    <property type="entry name" value="Znf_RING/FYVE/PHD"/>
</dbReference>
<dbReference type="GO" id="GO:0008270">
    <property type="term" value="F:zinc ion binding"/>
    <property type="evidence" value="ECO:0007669"/>
    <property type="project" value="UniProtKB-KW"/>
</dbReference>
<keyword evidence="8 10" id="KW-0472">Membrane</keyword>
<feature type="transmembrane region" description="Helical" evidence="10">
    <location>
        <begin position="1032"/>
        <end position="1051"/>
    </location>
</feature>
<keyword evidence="5" id="KW-0106">Calcium</keyword>
<keyword evidence="9" id="KW-0479">Metal-binding</keyword>
<dbReference type="PROSITE" id="PS50222">
    <property type="entry name" value="EF_HAND_2"/>
    <property type="match status" value="4"/>
</dbReference>
<accession>A0A2Z7D487</accession>
<dbReference type="OrthoDB" id="26525at2759"/>
<evidence type="ECO:0000256" key="5">
    <source>
        <dbReference type="ARBA" id="ARBA00022837"/>
    </source>
</evidence>
<evidence type="ECO:0000256" key="8">
    <source>
        <dbReference type="ARBA" id="ARBA00023136"/>
    </source>
</evidence>
<feature type="transmembrane region" description="Helical" evidence="10">
    <location>
        <begin position="755"/>
        <end position="775"/>
    </location>
</feature>
<evidence type="ECO:0000256" key="1">
    <source>
        <dbReference type="ARBA" id="ARBA00004127"/>
    </source>
</evidence>
<feature type="domain" description="EF-hand" evidence="12">
    <location>
        <begin position="960"/>
        <end position="995"/>
    </location>
</feature>
<feature type="domain" description="EF-hand" evidence="12">
    <location>
        <begin position="813"/>
        <end position="848"/>
    </location>
</feature>
<dbReference type="InterPro" id="IPR001841">
    <property type="entry name" value="Znf_RING"/>
</dbReference>
<feature type="transmembrane region" description="Helical" evidence="10">
    <location>
        <begin position="1109"/>
        <end position="1129"/>
    </location>
</feature>
<evidence type="ECO:0008006" key="15">
    <source>
        <dbReference type="Google" id="ProtNLM"/>
    </source>
</evidence>
<organism evidence="13 14">
    <name type="scientific">Dorcoceras hygrometricum</name>
    <dbReference type="NCBI Taxonomy" id="472368"/>
    <lineage>
        <taxon>Eukaryota</taxon>
        <taxon>Viridiplantae</taxon>
        <taxon>Streptophyta</taxon>
        <taxon>Embryophyta</taxon>
        <taxon>Tracheophyta</taxon>
        <taxon>Spermatophyta</taxon>
        <taxon>Magnoliopsida</taxon>
        <taxon>eudicotyledons</taxon>
        <taxon>Gunneridae</taxon>
        <taxon>Pentapetalae</taxon>
        <taxon>asterids</taxon>
        <taxon>lamiids</taxon>
        <taxon>Lamiales</taxon>
        <taxon>Gesneriaceae</taxon>
        <taxon>Didymocarpoideae</taxon>
        <taxon>Trichosporeae</taxon>
        <taxon>Loxocarpinae</taxon>
        <taxon>Dorcoceras</taxon>
    </lineage>
</organism>
<dbReference type="GO" id="GO:0005509">
    <property type="term" value="F:calcium ion binding"/>
    <property type="evidence" value="ECO:0007669"/>
    <property type="project" value="InterPro"/>
</dbReference>
<keyword evidence="9" id="KW-0863">Zinc-finger</keyword>
<dbReference type="Gene3D" id="3.30.40.10">
    <property type="entry name" value="Zinc/RING finger domain, C3HC4 (zinc finger)"/>
    <property type="match status" value="1"/>
</dbReference>
<feature type="transmembrane region" description="Helical" evidence="10">
    <location>
        <begin position="781"/>
        <end position="800"/>
    </location>
</feature>
<feature type="domain" description="RING-type" evidence="11">
    <location>
        <begin position="502"/>
        <end position="543"/>
    </location>
</feature>
<keyword evidence="2" id="KW-0813">Transport</keyword>